<name>A0ABD5QAL8_9EURY</name>
<evidence type="ECO:0000256" key="2">
    <source>
        <dbReference type="SAM" id="MobiDB-lite"/>
    </source>
</evidence>
<feature type="region of interest" description="Disordered" evidence="2">
    <location>
        <begin position="79"/>
        <end position="109"/>
    </location>
</feature>
<dbReference type="RefSeq" id="WP_114579461.1">
    <property type="nucleotide sequence ID" value="NZ_JAIVEF010000003.1"/>
</dbReference>
<sequence>MGLGSTAKKIQIVSERAEQVYKQIQELQQRIIHLERKLEDTHDTATALDHRIEENRALLVAIAEEQGVDVDQVTTQAAIDDADELARDDEAAAGADGGRTRETPPQGAE</sequence>
<keyword evidence="1" id="KW-0175">Coiled coil</keyword>
<gene>
    <name evidence="3" type="ORF">ACFPFO_02080</name>
</gene>
<dbReference type="EMBL" id="JBHSJG010000005">
    <property type="protein sequence ID" value="MFC4986584.1"/>
    <property type="molecule type" value="Genomic_DNA"/>
</dbReference>
<proteinExistence type="predicted"/>
<accession>A0ABD5QAL8</accession>
<dbReference type="InterPro" id="IPR043816">
    <property type="entry name" value="DUF5798"/>
</dbReference>
<evidence type="ECO:0000313" key="4">
    <source>
        <dbReference type="Proteomes" id="UP001595925"/>
    </source>
</evidence>
<dbReference type="AlphaFoldDB" id="A0ABD5QAL8"/>
<keyword evidence="4" id="KW-1185">Reference proteome</keyword>
<dbReference type="Pfam" id="PF19111">
    <property type="entry name" value="DUF5798"/>
    <property type="match status" value="1"/>
</dbReference>
<reference evidence="3 4" key="1">
    <citation type="journal article" date="2019" name="Int. J. Syst. Evol. Microbiol.">
        <title>The Global Catalogue of Microorganisms (GCM) 10K type strain sequencing project: providing services to taxonomists for standard genome sequencing and annotation.</title>
        <authorList>
            <consortium name="The Broad Institute Genomics Platform"/>
            <consortium name="The Broad Institute Genome Sequencing Center for Infectious Disease"/>
            <person name="Wu L."/>
            <person name="Ma J."/>
        </authorList>
    </citation>
    <scope>NUCLEOTIDE SEQUENCE [LARGE SCALE GENOMIC DNA]</scope>
    <source>
        <strain evidence="3 4">CGMCC 1.15824</strain>
    </source>
</reference>
<evidence type="ECO:0000256" key="1">
    <source>
        <dbReference type="SAM" id="Coils"/>
    </source>
</evidence>
<dbReference type="Proteomes" id="UP001595925">
    <property type="component" value="Unassembled WGS sequence"/>
</dbReference>
<evidence type="ECO:0000313" key="3">
    <source>
        <dbReference type="EMBL" id="MFC4986584.1"/>
    </source>
</evidence>
<feature type="coiled-coil region" evidence="1">
    <location>
        <begin position="10"/>
        <end position="44"/>
    </location>
</feature>
<protein>
    <submittedName>
        <fullName evidence="3">DUF5798 family protein</fullName>
    </submittedName>
</protein>
<organism evidence="3 4">
    <name type="scientific">Saliphagus infecundisoli</name>
    <dbReference type="NCBI Taxonomy" id="1849069"/>
    <lineage>
        <taxon>Archaea</taxon>
        <taxon>Methanobacteriati</taxon>
        <taxon>Methanobacteriota</taxon>
        <taxon>Stenosarchaea group</taxon>
        <taxon>Halobacteria</taxon>
        <taxon>Halobacteriales</taxon>
        <taxon>Natrialbaceae</taxon>
        <taxon>Saliphagus</taxon>
    </lineage>
</organism>
<comment type="caution">
    <text evidence="3">The sequence shown here is derived from an EMBL/GenBank/DDBJ whole genome shotgun (WGS) entry which is preliminary data.</text>
</comment>